<evidence type="ECO:0000313" key="15">
    <source>
        <dbReference type="Proteomes" id="UP000530564"/>
    </source>
</evidence>
<dbReference type="Pfam" id="PF05746">
    <property type="entry name" value="DALR_1"/>
    <property type="match status" value="1"/>
</dbReference>
<dbReference type="EC" id="6.1.1.14" evidence="11"/>
<dbReference type="GO" id="GO:0004814">
    <property type="term" value="F:arginine-tRNA ligase activity"/>
    <property type="evidence" value="ECO:0007669"/>
    <property type="project" value="InterPro"/>
</dbReference>
<comment type="similarity">
    <text evidence="2 11">Belongs to the class-II aminoacyl-tRNA synthetase family.</text>
</comment>
<sequence length="764" mass="84244">MPQLLIELFSEEIPARMQVQAARDLDRMFRERLAEQGLLPEGLKTFSGPRRLTLVAEGLPEAQGDRHEERKGPRVGSPDAAIDGFLRSTGLTRDQLTDKDGVWFAHIHRKGRPTAEIVAEILDHVIRNFPWPKSMTWGRGTLRWVRPLKRIVFLFDGAVVPFNVDGIESGDVTEGHRFMGSGKPFKVKDFDSYRDKLAAHFVILDPEERKDRIMDGARTLCFARNLELVDDDGLLDEVAGLAEWPTPVLGDMDPAFLDLPPEVIRTSMRTHQKYFAVSDPSRGDGNGGRKLAPNFLTVANIEAADGGKEIARGNAKVLSARLNDARFFWDEDRKVTLEERLTKLSGVTFHAKLGTLAERVERLELLAKAIAPRVGADVAKAVLAARLSKADLATGMVGEFPELQGLMGGYYAREEKISPVVADAIRDHYRPVGAKDEAPDTPVTMAVAIAEKLDTLVAFFAIDEKPTGSRDPYALRRAALGIIRILLGSEARAPVRELVADWYRSLRCYVDPGRALYVSTRRTTGYLGPAYRSPSEVFETYVEEFENALLEGVPYVVSTTEDFDIRFDRSAPAGDPPEGEVQYQFRPYGVVADEVLGFLADRLKVALRDQGKRHDLVDAVFALGDDDLVRIVARVEALDHFLTGADGQNLLAGYKRAGNILKAEEKKGELPAGPAVGMPGAPKEEGALIAALQAAEPAVAQALQQEDFADAMRALSGLRAPVDAFFEAVLVNSENAAERENRLRLLVQVRDLMERVADFSQVTG</sequence>
<feature type="compositionally biased region" description="Basic and acidic residues" evidence="12">
    <location>
        <begin position="63"/>
        <end position="72"/>
    </location>
</feature>
<evidence type="ECO:0000256" key="5">
    <source>
        <dbReference type="ARBA" id="ARBA00022598"/>
    </source>
</evidence>
<dbReference type="Pfam" id="PF02092">
    <property type="entry name" value="tRNA_synt_2f"/>
    <property type="match status" value="1"/>
</dbReference>
<name>A0A839ZTW6_9CAUL</name>
<dbReference type="GO" id="GO:0006426">
    <property type="term" value="P:glycyl-tRNA aminoacylation"/>
    <property type="evidence" value="ECO:0007669"/>
    <property type="project" value="UniProtKB-UniRule"/>
</dbReference>
<dbReference type="RefSeq" id="WP_183769696.1">
    <property type="nucleotide sequence ID" value="NZ_JACIDK010000001.1"/>
</dbReference>
<keyword evidence="6 11" id="KW-0547">Nucleotide-binding</keyword>
<dbReference type="PRINTS" id="PR01045">
    <property type="entry name" value="TRNASYNTHGB"/>
</dbReference>
<evidence type="ECO:0000259" key="13">
    <source>
        <dbReference type="Pfam" id="PF05746"/>
    </source>
</evidence>
<dbReference type="InterPro" id="IPR015944">
    <property type="entry name" value="Gly-tRNA-synth_bsu"/>
</dbReference>
<evidence type="ECO:0000256" key="8">
    <source>
        <dbReference type="ARBA" id="ARBA00022917"/>
    </source>
</evidence>
<dbReference type="GO" id="GO:0005829">
    <property type="term" value="C:cytosol"/>
    <property type="evidence" value="ECO:0007669"/>
    <property type="project" value="TreeGrafter"/>
</dbReference>
<dbReference type="PANTHER" id="PTHR30075">
    <property type="entry name" value="GLYCYL-TRNA SYNTHETASE"/>
    <property type="match status" value="1"/>
</dbReference>
<dbReference type="Proteomes" id="UP000530564">
    <property type="component" value="Unassembled WGS sequence"/>
</dbReference>
<dbReference type="GO" id="GO:0005524">
    <property type="term" value="F:ATP binding"/>
    <property type="evidence" value="ECO:0007669"/>
    <property type="project" value="UniProtKB-UniRule"/>
</dbReference>
<dbReference type="GO" id="GO:0006420">
    <property type="term" value="P:arginyl-tRNA aminoacylation"/>
    <property type="evidence" value="ECO:0007669"/>
    <property type="project" value="InterPro"/>
</dbReference>
<evidence type="ECO:0000256" key="6">
    <source>
        <dbReference type="ARBA" id="ARBA00022741"/>
    </source>
</evidence>
<dbReference type="AlphaFoldDB" id="A0A839ZTW6"/>
<evidence type="ECO:0000256" key="1">
    <source>
        <dbReference type="ARBA" id="ARBA00004496"/>
    </source>
</evidence>
<keyword evidence="9 11" id="KW-0030">Aminoacyl-tRNA synthetase</keyword>
<keyword evidence="7 11" id="KW-0067">ATP-binding</keyword>
<evidence type="ECO:0000256" key="4">
    <source>
        <dbReference type="ARBA" id="ARBA00022490"/>
    </source>
</evidence>
<evidence type="ECO:0000313" key="14">
    <source>
        <dbReference type="EMBL" id="MBB3889696.1"/>
    </source>
</evidence>
<comment type="subcellular location">
    <subcellularLocation>
        <location evidence="1 11">Cytoplasm</location>
    </subcellularLocation>
</comment>
<keyword evidence="4 11" id="KW-0963">Cytoplasm</keyword>
<dbReference type="PROSITE" id="PS50861">
    <property type="entry name" value="AA_TRNA_LIGASE_II_GLYAB"/>
    <property type="match status" value="1"/>
</dbReference>
<gene>
    <name evidence="11" type="primary">glyS</name>
    <name evidence="14" type="ORF">GGQ61_000393</name>
</gene>
<dbReference type="InterPro" id="IPR006194">
    <property type="entry name" value="Gly-tRNA-synth_heterodimer"/>
</dbReference>
<evidence type="ECO:0000256" key="12">
    <source>
        <dbReference type="SAM" id="MobiDB-lite"/>
    </source>
</evidence>
<dbReference type="SUPFAM" id="SSF109604">
    <property type="entry name" value="HD-domain/PDEase-like"/>
    <property type="match status" value="1"/>
</dbReference>
<dbReference type="InterPro" id="IPR008909">
    <property type="entry name" value="DALR_anticod-bd"/>
</dbReference>
<feature type="domain" description="DALR anticodon binding" evidence="13">
    <location>
        <begin position="652"/>
        <end position="754"/>
    </location>
</feature>
<dbReference type="EMBL" id="JACIDK010000001">
    <property type="protein sequence ID" value="MBB3889696.1"/>
    <property type="molecule type" value="Genomic_DNA"/>
</dbReference>
<feature type="region of interest" description="Disordered" evidence="12">
    <location>
        <begin position="58"/>
        <end position="79"/>
    </location>
</feature>
<dbReference type="HAMAP" id="MF_00255">
    <property type="entry name" value="Gly_tRNA_synth_beta"/>
    <property type="match status" value="1"/>
</dbReference>
<protein>
    <recommendedName>
        <fullName evidence="11">Glycine--tRNA ligase beta subunit</fullName>
        <ecNumber evidence="11">6.1.1.14</ecNumber>
    </recommendedName>
    <alternativeName>
        <fullName evidence="11">Glycyl-tRNA synthetase beta subunit</fullName>
        <shortName evidence="11">GlyRS</shortName>
    </alternativeName>
</protein>
<comment type="subunit">
    <text evidence="3 11">Tetramer of two alpha and two beta subunits.</text>
</comment>
<reference evidence="14 15" key="1">
    <citation type="submission" date="2020-08" db="EMBL/GenBank/DDBJ databases">
        <title>Genomic Encyclopedia of Type Strains, Phase IV (KMG-IV): sequencing the most valuable type-strain genomes for metagenomic binning, comparative biology and taxonomic classification.</title>
        <authorList>
            <person name="Goeker M."/>
        </authorList>
    </citation>
    <scope>NUCLEOTIDE SEQUENCE [LARGE SCALE GENOMIC DNA]</scope>
    <source>
        <strain evidence="14 15">DSM 21793</strain>
    </source>
</reference>
<evidence type="ECO:0000256" key="3">
    <source>
        <dbReference type="ARBA" id="ARBA00011209"/>
    </source>
</evidence>
<evidence type="ECO:0000256" key="11">
    <source>
        <dbReference type="HAMAP-Rule" id="MF_00255"/>
    </source>
</evidence>
<accession>A0A839ZTW6</accession>
<organism evidence="14 15">
    <name type="scientific">Phenylobacterium haematophilum</name>
    <dbReference type="NCBI Taxonomy" id="98513"/>
    <lineage>
        <taxon>Bacteria</taxon>
        <taxon>Pseudomonadati</taxon>
        <taxon>Pseudomonadota</taxon>
        <taxon>Alphaproteobacteria</taxon>
        <taxon>Caulobacterales</taxon>
        <taxon>Caulobacteraceae</taxon>
        <taxon>Phenylobacterium</taxon>
    </lineage>
</organism>
<comment type="caution">
    <text evidence="14">The sequence shown here is derived from an EMBL/GenBank/DDBJ whole genome shotgun (WGS) entry which is preliminary data.</text>
</comment>
<evidence type="ECO:0000256" key="7">
    <source>
        <dbReference type="ARBA" id="ARBA00022840"/>
    </source>
</evidence>
<evidence type="ECO:0000256" key="9">
    <source>
        <dbReference type="ARBA" id="ARBA00023146"/>
    </source>
</evidence>
<comment type="catalytic activity">
    <reaction evidence="10 11">
        <text>tRNA(Gly) + glycine + ATP = glycyl-tRNA(Gly) + AMP + diphosphate</text>
        <dbReference type="Rhea" id="RHEA:16013"/>
        <dbReference type="Rhea" id="RHEA-COMP:9664"/>
        <dbReference type="Rhea" id="RHEA-COMP:9683"/>
        <dbReference type="ChEBI" id="CHEBI:30616"/>
        <dbReference type="ChEBI" id="CHEBI:33019"/>
        <dbReference type="ChEBI" id="CHEBI:57305"/>
        <dbReference type="ChEBI" id="CHEBI:78442"/>
        <dbReference type="ChEBI" id="CHEBI:78522"/>
        <dbReference type="ChEBI" id="CHEBI:456215"/>
        <dbReference type="EC" id="6.1.1.14"/>
    </reaction>
</comment>
<dbReference type="PANTHER" id="PTHR30075:SF2">
    <property type="entry name" value="GLYCINE--TRNA LIGASE, CHLOROPLASTIC_MITOCHONDRIAL 2"/>
    <property type="match status" value="1"/>
</dbReference>
<dbReference type="NCBIfam" id="TIGR00211">
    <property type="entry name" value="glyS"/>
    <property type="match status" value="1"/>
</dbReference>
<keyword evidence="5 11" id="KW-0436">Ligase</keyword>
<dbReference type="GO" id="GO:0004820">
    <property type="term" value="F:glycine-tRNA ligase activity"/>
    <property type="evidence" value="ECO:0007669"/>
    <property type="project" value="UniProtKB-UniRule"/>
</dbReference>
<evidence type="ECO:0000256" key="10">
    <source>
        <dbReference type="ARBA" id="ARBA00047937"/>
    </source>
</evidence>
<proteinExistence type="inferred from homology"/>
<evidence type="ECO:0000256" key="2">
    <source>
        <dbReference type="ARBA" id="ARBA00008226"/>
    </source>
</evidence>
<keyword evidence="15" id="KW-1185">Reference proteome</keyword>
<keyword evidence="8 11" id="KW-0648">Protein biosynthesis</keyword>